<reference evidence="1 2" key="1">
    <citation type="submission" date="2012-08" db="EMBL/GenBank/DDBJ databases">
        <title>Whole genome shotgun sequence of Gordonia rhizosphera NBRC 16068.</title>
        <authorList>
            <person name="Takarada H."/>
            <person name="Isaki S."/>
            <person name="Hosoyama A."/>
            <person name="Tsuchikane K."/>
            <person name="Katsumata H."/>
            <person name="Baba S."/>
            <person name="Ohji S."/>
            <person name="Yamazaki S."/>
            <person name="Fujita N."/>
        </authorList>
    </citation>
    <scope>NUCLEOTIDE SEQUENCE [LARGE SCALE GENOMIC DNA]</scope>
    <source>
        <strain evidence="1 2">NBRC 16068</strain>
    </source>
</reference>
<dbReference type="Gene3D" id="3.40.50.720">
    <property type="entry name" value="NAD(P)-binding Rossmann-like Domain"/>
    <property type="match status" value="1"/>
</dbReference>
<proteinExistence type="predicted"/>
<comment type="caution">
    <text evidence="1">The sequence shown here is derived from an EMBL/GenBank/DDBJ whole genome shotgun (WGS) entry which is preliminary data.</text>
</comment>
<dbReference type="Proteomes" id="UP000008363">
    <property type="component" value="Unassembled WGS sequence"/>
</dbReference>
<evidence type="ECO:0000313" key="2">
    <source>
        <dbReference type="Proteomes" id="UP000008363"/>
    </source>
</evidence>
<accession>K6W4E8</accession>
<dbReference type="RefSeq" id="WP_006330130.1">
    <property type="nucleotide sequence ID" value="NZ_BAHC01000028.1"/>
</dbReference>
<dbReference type="eggNOG" id="COG0476">
    <property type="taxonomic scope" value="Bacteria"/>
</dbReference>
<sequence length="308" mass="32350">MADRGARRTPIRAEVPALTTSLPLVRPGTPVLVRPGNRVHVGSDPHRSLVIDVAAPVSAADVADLVRDLTQPRSRSEMVRRARSIGLTPTDLAGILGQLINAGKAVPTEGGRSSTTLRIRIHGRGPLSDHLAAGLAEVGMVSARSTRRPTAPRSAADWDANLILLTDFLVHDPAIVNALTTARIAHLQVRVRDGVGVVGPLVLPGMSSCLRCADHHRSVLEPDWPLLAAQMVMQPGYASAATIRATAALAQEQVEQLASALWSGAGSGSTPQLFNRALEFRPAPAGLAVTEWPPHPLCGCRAAAARAG</sequence>
<organism evidence="1 2">
    <name type="scientific">Gordonia rhizosphera NBRC 16068</name>
    <dbReference type="NCBI Taxonomy" id="1108045"/>
    <lineage>
        <taxon>Bacteria</taxon>
        <taxon>Bacillati</taxon>
        <taxon>Actinomycetota</taxon>
        <taxon>Actinomycetes</taxon>
        <taxon>Mycobacteriales</taxon>
        <taxon>Gordoniaceae</taxon>
        <taxon>Gordonia</taxon>
    </lineage>
</organism>
<gene>
    <name evidence="1" type="ORF">GORHZ_028_00550</name>
</gene>
<evidence type="ECO:0000313" key="1">
    <source>
        <dbReference type="EMBL" id="GAB88591.1"/>
    </source>
</evidence>
<protein>
    <recommendedName>
        <fullName evidence="3">Bacteriocin biosynthesis cyclodehydratase domain-containing protein</fullName>
    </recommendedName>
</protein>
<dbReference type="EMBL" id="BAHC01000028">
    <property type="protein sequence ID" value="GAB88591.1"/>
    <property type="molecule type" value="Genomic_DNA"/>
</dbReference>
<name>K6W4E8_9ACTN</name>
<keyword evidence="2" id="KW-1185">Reference proteome</keyword>
<evidence type="ECO:0008006" key="3">
    <source>
        <dbReference type="Google" id="ProtNLM"/>
    </source>
</evidence>
<dbReference type="AlphaFoldDB" id="K6W4E8"/>
<dbReference type="STRING" id="1108045.GORHZ_028_00550"/>